<organism evidence="3 4">
    <name type="scientific">Prorocentrum cordatum</name>
    <dbReference type="NCBI Taxonomy" id="2364126"/>
    <lineage>
        <taxon>Eukaryota</taxon>
        <taxon>Sar</taxon>
        <taxon>Alveolata</taxon>
        <taxon>Dinophyceae</taxon>
        <taxon>Prorocentrales</taxon>
        <taxon>Prorocentraceae</taxon>
        <taxon>Prorocentrum</taxon>
    </lineage>
</organism>
<accession>A0ABN9Q5Q6</accession>
<proteinExistence type="predicted"/>
<evidence type="ECO:0000256" key="2">
    <source>
        <dbReference type="SAM" id="SignalP"/>
    </source>
</evidence>
<keyword evidence="1" id="KW-1133">Transmembrane helix</keyword>
<evidence type="ECO:0000256" key="1">
    <source>
        <dbReference type="SAM" id="Phobius"/>
    </source>
</evidence>
<sequence>MFLPAQSRVQIAMVFHSFPVLAFLALLAAPASAVRGALELGELSLERHDGAQADNKTIAAGQGYAPLPHDSAAPVSNVSAHDDVMPPSTEKWAEGRKKSFSAEFLSMQVLFGLLYFVLIVCNYPKLPDGAAISPEVSVFQERTPLGACCSDSASCSIILQACLCPAQRAAHTMDAVGILDYWPGCALMTLMPCCTLWMVHSFTDLQDKLGAPNDAAASWTACAPSSAAAP</sequence>
<keyword evidence="1" id="KW-0472">Membrane</keyword>
<feature type="chain" id="PRO_5045201567" evidence="2">
    <location>
        <begin position="34"/>
        <end position="230"/>
    </location>
</feature>
<dbReference type="EMBL" id="CAUYUJ010002224">
    <property type="protein sequence ID" value="CAK0799765.1"/>
    <property type="molecule type" value="Genomic_DNA"/>
</dbReference>
<keyword evidence="2" id="KW-0732">Signal</keyword>
<keyword evidence="1" id="KW-0812">Transmembrane</keyword>
<dbReference type="Proteomes" id="UP001189429">
    <property type="component" value="Unassembled WGS sequence"/>
</dbReference>
<protein>
    <submittedName>
        <fullName evidence="3">Uncharacterized protein</fullName>
    </submittedName>
</protein>
<name>A0ABN9Q5Q6_9DINO</name>
<evidence type="ECO:0000313" key="4">
    <source>
        <dbReference type="Proteomes" id="UP001189429"/>
    </source>
</evidence>
<reference evidence="3" key="1">
    <citation type="submission" date="2023-10" db="EMBL/GenBank/DDBJ databases">
        <authorList>
            <person name="Chen Y."/>
            <person name="Shah S."/>
            <person name="Dougan E. K."/>
            <person name="Thang M."/>
            <person name="Chan C."/>
        </authorList>
    </citation>
    <scope>NUCLEOTIDE SEQUENCE [LARGE SCALE GENOMIC DNA]</scope>
</reference>
<feature type="transmembrane region" description="Helical" evidence="1">
    <location>
        <begin position="104"/>
        <end position="123"/>
    </location>
</feature>
<keyword evidence="4" id="KW-1185">Reference proteome</keyword>
<gene>
    <name evidence="3" type="ORF">PCOR1329_LOCUS8109</name>
</gene>
<comment type="caution">
    <text evidence="3">The sequence shown here is derived from an EMBL/GenBank/DDBJ whole genome shotgun (WGS) entry which is preliminary data.</text>
</comment>
<evidence type="ECO:0000313" key="3">
    <source>
        <dbReference type="EMBL" id="CAK0799765.1"/>
    </source>
</evidence>
<feature type="signal peptide" evidence="2">
    <location>
        <begin position="1"/>
        <end position="33"/>
    </location>
</feature>